<organism evidence="6 7">
    <name type="scientific">Ambrosia artemisiifolia</name>
    <name type="common">Common ragweed</name>
    <dbReference type="NCBI Taxonomy" id="4212"/>
    <lineage>
        <taxon>Eukaryota</taxon>
        <taxon>Viridiplantae</taxon>
        <taxon>Streptophyta</taxon>
        <taxon>Embryophyta</taxon>
        <taxon>Tracheophyta</taxon>
        <taxon>Spermatophyta</taxon>
        <taxon>Magnoliopsida</taxon>
        <taxon>eudicotyledons</taxon>
        <taxon>Gunneridae</taxon>
        <taxon>Pentapetalae</taxon>
        <taxon>asterids</taxon>
        <taxon>campanulids</taxon>
        <taxon>Asterales</taxon>
        <taxon>Asteraceae</taxon>
        <taxon>Asteroideae</taxon>
        <taxon>Heliantheae alliance</taxon>
        <taxon>Heliantheae</taxon>
        <taxon>Ambrosia</taxon>
    </lineage>
</organism>
<dbReference type="GO" id="GO:0016705">
    <property type="term" value="F:oxidoreductase activity, acting on paired donors, with incorporation or reduction of molecular oxygen"/>
    <property type="evidence" value="ECO:0007669"/>
    <property type="project" value="InterPro"/>
</dbReference>
<evidence type="ECO:0000313" key="7">
    <source>
        <dbReference type="Proteomes" id="UP001206925"/>
    </source>
</evidence>
<name>A0AAD5CC69_AMBAR</name>
<dbReference type="PANTHER" id="PTHR24014">
    <property type="entry name" value="2-OXOGLUTARATE AND IRON-DEPENDENT OXYGENASE DOMAIN-CONTAINING PROTEIN 2"/>
    <property type="match status" value="1"/>
</dbReference>
<sequence length="351" mass="41287">KQLRNRLELPPIQDHMTDNYDDLDTEFDPLLFSSLERYLPQKILNAQRDTKHEFMQQVLRRHATKEDHYRVQKHEEYRQHIISKYEPLYRELYTMNPTMFFVPTFLEAFNADGENIKQSIRSIMSEPVPGVYTFKMLDLCFCKKLIREVIHFEKWVQSTNLRILRPTTSNKFGVCLDDIGMEGTLDKLMEDYINLITKVLFPDVGECSLDSHHGYVLQYGMNRSVDEGFHVDESEVTLNVCLGEEFAGGDLFFGGQRCEEHVNTKTDPKHKFVRHSPIPGQAIIHRGCQRNGAKPTKFGNRYNLLMWCKSSVYRELQKHEKGYKDFCEECQRQRSAKRLEWVAAKKKELGF</sequence>
<feature type="domain" description="Prolyl 4-hydroxylase alpha subunit" evidence="5">
    <location>
        <begin position="129"/>
        <end position="309"/>
    </location>
</feature>
<dbReference type="Pfam" id="PF25238">
    <property type="entry name" value="OGFOD2-like"/>
    <property type="match status" value="1"/>
</dbReference>
<comment type="cofactor">
    <cofactor evidence="1">
        <name>L-ascorbate</name>
        <dbReference type="ChEBI" id="CHEBI:38290"/>
    </cofactor>
</comment>
<evidence type="ECO:0000256" key="4">
    <source>
        <dbReference type="ARBA" id="ARBA00023002"/>
    </source>
</evidence>
<dbReference type="InterPro" id="IPR006620">
    <property type="entry name" value="Pro_4_hyd_alph"/>
</dbReference>
<dbReference type="GO" id="GO:0031418">
    <property type="term" value="F:L-ascorbic acid binding"/>
    <property type="evidence" value="ECO:0007669"/>
    <property type="project" value="UniProtKB-KW"/>
</dbReference>
<keyword evidence="2" id="KW-0847">Vitamin C</keyword>
<evidence type="ECO:0000256" key="2">
    <source>
        <dbReference type="ARBA" id="ARBA00022896"/>
    </source>
</evidence>
<dbReference type="EMBL" id="JAMZMK010008654">
    <property type="protein sequence ID" value="KAI7739246.1"/>
    <property type="molecule type" value="Genomic_DNA"/>
</dbReference>
<evidence type="ECO:0000259" key="5">
    <source>
        <dbReference type="SMART" id="SM00702"/>
    </source>
</evidence>
<dbReference type="Proteomes" id="UP001206925">
    <property type="component" value="Unassembled WGS sequence"/>
</dbReference>
<dbReference type="GO" id="GO:0005506">
    <property type="term" value="F:iron ion binding"/>
    <property type="evidence" value="ECO:0007669"/>
    <property type="project" value="InterPro"/>
</dbReference>
<keyword evidence="7" id="KW-1185">Reference proteome</keyword>
<proteinExistence type="predicted"/>
<comment type="caution">
    <text evidence="6">The sequence shown here is derived from an EMBL/GenBank/DDBJ whole genome shotgun (WGS) entry which is preliminary data.</text>
</comment>
<reference evidence="6" key="1">
    <citation type="submission" date="2022-06" db="EMBL/GenBank/DDBJ databases">
        <title>Uncovering the hologenomic basis of an extraordinary plant invasion.</title>
        <authorList>
            <person name="Bieker V.C."/>
            <person name="Martin M.D."/>
            <person name="Gilbert T."/>
            <person name="Hodgins K."/>
            <person name="Battlay P."/>
            <person name="Petersen B."/>
            <person name="Wilson J."/>
        </authorList>
    </citation>
    <scope>NUCLEOTIDE SEQUENCE</scope>
    <source>
        <strain evidence="6">AA19_3_7</strain>
        <tissue evidence="6">Leaf</tissue>
    </source>
</reference>
<protein>
    <recommendedName>
        <fullName evidence="5">Prolyl 4-hydroxylase alpha subunit domain-containing protein</fullName>
    </recommendedName>
</protein>
<dbReference type="SMART" id="SM00702">
    <property type="entry name" value="P4Hc"/>
    <property type="match status" value="1"/>
</dbReference>
<dbReference type="GO" id="GO:0051213">
    <property type="term" value="F:dioxygenase activity"/>
    <property type="evidence" value="ECO:0007669"/>
    <property type="project" value="UniProtKB-KW"/>
</dbReference>
<gene>
    <name evidence="6" type="ORF">M8C21_004443</name>
</gene>
<evidence type="ECO:0000313" key="6">
    <source>
        <dbReference type="EMBL" id="KAI7739246.1"/>
    </source>
</evidence>
<accession>A0AAD5CC69</accession>
<evidence type="ECO:0000256" key="1">
    <source>
        <dbReference type="ARBA" id="ARBA00001961"/>
    </source>
</evidence>
<dbReference type="AlphaFoldDB" id="A0AAD5CC69"/>
<evidence type="ECO:0000256" key="3">
    <source>
        <dbReference type="ARBA" id="ARBA00022964"/>
    </source>
</evidence>
<dbReference type="PANTHER" id="PTHR24014:SF4">
    <property type="entry name" value="2-OXOGLUTARATE AND IRON-DEPENDENT OXYGENASE DOMAIN-CONTAINING PROTEIN 2"/>
    <property type="match status" value="1"/>
</dbReference>
<keyword evidence="3" id="KW-0223">Dioxygenase</keyword>
<keyword evidence="4" id="KW-0560">Oxidoreductase</keyword>
<feature type="non-terminal residue" evidence="6">
    <location>
        <position position="351"/>
    </location>
</feature>